<evidence type="ECO:0000259" key="5">
    <source>
        <dbReference type="PROSITE" id="PS50072"/>
    </source>
</evidence>
<keyword evidence="2 4" id="KW-0697">Rotamase</keyword>
<dbReference type="PROSITE" id="PS00170">
    <property type="entry name" value="CSA_PPIASE_1"/>
    <property type="match status" value="1"/>
</dbReference>
<dbReference type="InterPro" id="IPR029000">
    <property type="entry name" value="Cyclophilin-like_dom_sf"/>
</dbReference>
<keyword evidence="3 4" id="KW-0413">Isomerase</keyword>
<evidence type="ECO:0000313" key="7">
    <source>
        <dbReference type="Proteomes" id="UP000054097"/>
    </source>
</evidence>
<comment type="similarity">
    <text evidence="4">Belongs to the cyclophilin-type PPIase family.</text>
</comment>
<reference evidence="6 7" key="1">
    <citation type="submission" date="2014-04" db="EMBL/GenBank/DDBJ databases">
        <authorList>
            <consortium name="DOE Joint Genome Institute"/>
            <person name="Kuo A."/>
            <person name="Zuccaro A."/>
            <person name="Kohler A."/>
            <person name="Nagy L.G."/>
            <person name="Floudas D."/>
            <person name="Copeland A."/>
            <person name="Barry K.W."/>
            <person name="Cichocki N."/>
            <person name="Veneault-Fourrey C."/>
            <person name="LaButti K."/>
            <person name="Lindquist E.A."/>
            <person name="Lipzen A."/>
            <person name="Lundell T."/>
            <person name="Morin E."/>
            <person name="Murat C."/>
            <person name="Sun H."/>
            <person name="Tunlid A."/>
            <person name="Henrissat B."/>
            <person name="Grigoriev I.V."/>
            <person name="Hibbett D.S."/>
            <person name="Martin F."/>
            <person name="Nordberg H.P."/>
            <person name="Cantor M.N."/>
            <person name="Hua S.X."/>
        </authorList>
    </citation>
    <scope>NUCLEOTIDE SEQUENCE [LARGE SCALE GENOMIC DNA]</scope>
    <source>
        <strain evidence="6 7">MAFF 305830</strain>
    </source>
</reference>
<evidence type="ECO:0000313" key="6">
    <source>
        <dbReference type="EMBL" id="KIM33938.1"/>
    </source>
</evidence>
<dbReference type="STRING" id="933852.A0A0C2X776"/>
<dbReference type="GO" id="GO:0003755">
    <property type="term" value="F:peptidyl-prolyl cis-trans isomerase activity"/>
    <property type="evidence" value="ECO:0007669"/>
    <property type="project" value="UniProtKB-UniRule"/>
</dbReference>
<accession>A0A0C2X776</accession>
<organism evidence="6 7">
    <name type="scientific">Serendipita vermifera MAFF 305830</name>
    <dbReference type="NCBI Taxonomy" id="933852"/>
    <lineage>
        <taxon>Eukaryota</taxon>
        <taxon>Fungi</taxon>
        <taxon>Dikarya</taxon>
        <taxon>Basidiomycota</taxon>
        <taxon>Agaricomycotina</taxon>
        <taxon>Agaricomycetes</taxon>
        <taxon>Sebacinales</taxon>
        <taxon>Serendipitaceae</taxon>
        <taxon>Serendipita</taxon>
    </lineage>
</organism>
<dbReference type="HOGENOM" id="CLU_012062_39_1_1"/>
<dbReference type="PANTHER" id="PTHR11071:SF385">
    <property type="entry name" value="PEPTIDYL-PROLYL CIS-TRANS ISOMERASE"/>
    <property type="match status" value="1"/>
</dbReference>
<dbReference type="PRINTS" id="PR00153">
    <property type="entry name" value="CSAPPISMRASE"/>
</dbReference>
<evidence type="ECO:0000256" key="4">
    <source>
        <dbReference type="RuleBase" id="RU363019"/>
    </source>
</evidence>
<comment type="function">
    <text evidence="4">PPIases accelerate the folding of proteins. It catalyzes the cis-trans isomerization of proline imidic peptide bonds in oligopeptides.</text>
</comment>
<dbReference type="Pfam" id="PF00160">
    <property type="entry name" value="Pro_isomerase"/>
    <property type="match status" value="1"/>
</dbReference>
<dbReference type="Proteomes" id="UP000054097">
    <property type="component" value="Unassembled WGS sequence"/>
</dbReference>
<dbReference type="PROSITE" id="PS50072">
    <property type="entry name" value="CSA_PPIASE_2"/>
    <property type="match status" value="1"/>
</dbReference>
<evidence type="ECO:0000256" key="2">
    <source>
        <dbReference type="ARBA" id="ARBA00023110"/>
    </source>
</evidence>
<dbReference type="EC" id="5.2.1.8" evidence="4"/>
<comment type="catalytic activity">
    <reaction evidence="1 4">
        <text>[protein]-peptidylproline (omega=180) = [protein]-peptidylproline (omega=0)</text>
        <dbReference type="Rhea" id="RHEA:16237"/>
        <dbReference type="Rhea" id="RHEA-COMP:10747"/>
        <dbReference type="Rhea" id="RHEA-COMP:10748"/>
        <dbReference type="ChEBI" id="CHEBI:83833"/>
        <dbReference type="ChEBI" id="CHEBI:83834"/>
        <dbReference type="EC" id="5.2.1.8"/>
    </reaction>
</comment>
<dbReference type="Gene3D" id="2.40.100.10">
    <property type="entry name" value="Cyclophilin-like"/>
    <property type="match status" value="1"/>
</dbReference>
<dbReference type="AlphaFoldDB" id="A0A0C2X776"/>
<dbReference type="GO" id="GO:0016018">
    <property type="term" value="F:cyclosporin A binding"/>
    <property type="evidence" value="ECO:0007669"/>
    <property type="project" value="TreeGrafter"/>
</dbReference>
<dbReference type="OrthoDB" id="5547150at2759"/>
<dbReference type="SUPFAM" id="SSF50891">
    <property type="entry name" value="Cyclophilin-like"/>
    <property type="match status" value="1"/>
</dbReference>
<name>A0A0C2X776_SERVB</name>
<dbReference type="GO" id="GO:0005737">
    <property type="term" value="C:cytoplasm"/>
    <property type="evidence" value="ECO:0007669"/>
    <property type="project" value="TreeGrafter"/>
</dbReference>
<proteinExistence type="inferred from homology"/>
<dbReference type="InterPro" id="IPR002130">
    <property type="entry name" value="Cyclophilin-type_PPIase_dom"/>
</dbReference>
<evidence type="ECO:0000256" key="1">
    <source>
        <dbReference type="ARBA" id="ARBA00000971"/>
    </source>
</evidence>
<feature type="domain" description="PPIase cyclophilin-type" evidence="5">
    <location>
        <begin position="5"/>
        <end position="116"/>
    </location>
</feature>
<dbReference type="PANTHER" id="PTHR11071">
    <property type="entry name" value="PEPTIDYL-PROLYL CIS-TRANS ISOMERASE"/>
    <property type="match status" value="1"/>
</dbReference>
<sequence length="116" mass="12769">MSQVYFDVKIGSGAPERIIFTLYDDVAPRTTANFRQLATTGISDEQYEKLQKPRGFLGLKGYKGSSFHRIIPNFMLQGGDFTVGNGTGGVSIYGAKFTKTSTSNTQNLDSCRWLVS</sequence>
<keyword evidence="7" id="KW-1185">Reference proteome</keyword>
<dbReference type="InterPro" id="IPR020892">
    <property type="entry name" value="Cyclophilin-type_PPIase_CS"/>
</dbReference>
<protein>
    <recommendedName>
        <fullName evidence="4">Peptidyl-prolyl cis-trans isomerase</fullName>
        <shortName evidence="4">PPIase</shortName>
        <ecNumber evidence="4">5.2.1.8</ecNumber>
    </recommendedName>
</protein>
<dbReference type="EMBL" id="KN824277">
    <property type="protein sequence ID" value="KIM33938.1"/>
    <property type="molecule type" value="Genomic_DNA"/>
</dbReference>
<dbReference type="GO" id="GO:0006457">
    <property type="term" value="P:protein folding"/>
    <property type="evidence" value="ECO:0007669"/>
    <property type="project" value="InterPro"/>
</dbReference>
<reference evidence="7" key="2">
    <citation type="submission" date="2015-01" db="EMBL/GenBank/DDBJ databases">
        <title>Evolutionary Origins and Diversification of the Mycorrhizal Mutualists.</title>
        <authorList>
            <consortium name="DOE Joint Genome Institute"/>
            <consortium name="Mycorrhizal Genomics Consortium"/>
            <person name="Kohler A."/>
            <person name="Kuo A."/>
            <person name="Nagy L.G."/>
            <person name="Floudas D."/>
            <person name="Copeland A."/>
            <person name="Barry K.W."/>
            <person name="Cichocki N."/>
            <person name="Veneault-Fourrey C."/>
            <person name="LaButti K."/>
            <person name="Lindquist E.A."/>
            <person name="Lipzen A."/>
            <person name="Lundell T."/>
            <person name="Morin E."/>
            <person name="Murat C."/>
            <person name="Riley R."/>
            <person name="Ohm R."/>
            <person name="Sun H."/>
            <person name="Tunlid A."/>
            <person name="Henrissat B."/>
            <person name="Grigoriev I.V."/>
            <person name="Hibbett D.S."/>
            <person name="Martin F."/>
        </authorList>
    </citation>
    <scope>NUCLEOTIDE SEQUENCE [LARGE SCALE GENOMIC DNA]</scope>
    <source>
        <strain evidence="7">MAFF 305830</strain>
    </source>
</reference>
<evidence type="ECO:0000256" key="3">
    <source>
        <dbReference type="ARBA" id="ARBA00023235"/>
    </source>
</evidence>
<gene>
    <name evidence="6" type="ORF">M408DRAFT_87956</name>
</gene>